<dbReference type="PRINTS" id="PR00455">
    <property type="entry name" value="HTHTETR"/>
</dbReference>
<dbReference type="InterPro" id="IPR001647">
    <property type="entry name" value="HTH_TetR"/>
</dbReference>
<dbReference type="PATRIC" id="fig|1423753.3.peg.2698"/>
<dbReference type="GO" id="GO:0003700">
    <property type="term" value="F:DNA-binding transcription factor activity"/>
    <property type="evidence" value="ECO:0007669"/>
    <property type="project" value="TreeGrafter"/>
</dbReference>
<dbReference type="InterPro" id="IPR009057">
    <property type="entry name" value="Homeodomain-like_sf"/>
</dbReference>
<dbReference type="Proteomes" id="UP000051580">
    <property type="component" value="Unassembled WGS sequence"/>
</dbReference>
<dbReference type="InterPro" id="IPR050109">
    <property type="entry name" value="HTH-type_TetR-like_transc_reg"/>
</dbReference>
<gene>
    <name evidence="6" type="ORF">FD28_GL002568</name>
</gene>
<dbReference type="STRING" id="1423753.FD28_GL002568"/>
<organism evidence="6 7">
    <name type="scientific">Levilactobacillus hammesii DSM 16381</name>
    <dbReference type="NCBI Taxonomy" id="1423753"/>
    <lineage>
        <taxon>Bacteria</taxon>
        <taxon>Bacillati</taxon>
        <taxon>Bacillota</taxon>
        <taxon>Bacilli</taxon>
        <taxon>Lactobacillales</taxon>
        <taxon>Lactobacillaceae</taxon>
        <taxon>Levilactobacillus</taxon>
    </lineage>
</organism>
<feature type="DNA-binding region" description="H-T-H motif" evidence="4">
    <location>
        <begin position="29"/>
        <end position="48"/>
    </location>
</feature>
<sequence>MRKDATQNHKKILTAATQLFQQNGVANVSMKDIAVAAQLGPGTLYRNYPNKGTLCLDLVYGHLETFIANQQRLTPTATTWQLLLTNYLSFREENRELLATIEGSSQVNFTQTTLYQQLFRLFTRFLQAVLPDATPTTIQFRTDMLIAMLKSDNYAFQRKQRGLSNDQICQMINAIVLSPL</sequence>
<dbReference type="OrthoDB" id="1679733at2"/>
<keyword evidence="7" id="KW-1185">Reference proteome</keyword>
<dbReference type="Gene3D" id="1.10.357.10">
    <property type="entry name" value="Tetracycline Repressor, domain 2"/>
    <property type="match status" value="1"/>
</dbReference>
<evidence type="ECO:0000259" key="5">
    <source>
        <dbReference type="PROSITE" id="PS50977"/>
    </source>
</evidence>
<keyword evidence="1" id="KW-0805">Transcription regulation</keyword>
<evidence type="ECO:0000256" key="4">
    <source>
        <dbReference type="PROSITE-ProRule" id="PRU00335"/>
    </source>
</evidence>
<accession>A0A0R1UVC1</accession>
<dbReference type="Pfam" id="PF00440">
    <property type="entry name" value="TetR_N"/>
    <property type="match status" value="1"/>
</dbReference>
<name>A0A0R1UVC1_9LACO</name>
<keyword evidence="2 4" id="KW-0238">DNA-binding</keyword>
<dbReference type="PANTHER" id="PTHR30055">
    <property type="entry name" value="HTH-TYPE TRANSCRIPTIONAL REGULATOR RUTR"/>
    <property type="match status" value="1"/>
</dbReference>
<feature type="domain" description="HTH tetR-type" evidence="5">
    <location>
        <begin position="6"/>
        <end position="66"/>
    </location>
</feature>
<protein>
    <submittedName>
        <fullName evidence="6">Transcriptional regulator</fullName>
    </submittedName>
</protein>
<dbReference type="RefSeq" id="WP_057733423.1">
    <property type="nucleotide sequence ID" value="NZ_AZFS01000046.1"/>
</dbReference>
<proteinExistence type="predicted"/>
<reference evidence="6 7" key="1">
    <citation type="journal article" date="2015" name="Genome Announc.">
        <title>Expanding the biotechnology potential of lactobacilli through comparative genomics of 213 strains and associated genera.</title>
        <authorList>
            <person name="Sun Z."/>
            <person name="Harris H.M."/>
            <person name="McCann A."/>
            <person name="Guo C."/>
            <person name="Argimon S."/>
            <person name="Zhang W."/>
            <person name="Yang X."/>
            <person name="Jeffery I.B."/>
            <person name="Cooney J.C."/>
            <person name="Kagawa T.F."/>
            <person name="Liu W."/>
            <person name="Song Y."/>
            <person name="Salvetti E."/>
            <person name="Wrobel A."/>
            <person name="Rasinkangas P."/>
            <person name="Parkhill J."/>
            <person name="Rea M.C."/>
            <person name="O'Sullivan O."/>
            <person name="Ritari J."/>
            <person name="Douillard F.P."/>
            <person name="Paul Ross R."/>
            <person name="Yang R."/>
            <person name="Briner A.E."/>
            <person name="Felis G.E."/>
            <person name="de Vos W.M."/>
            <person name="Barrangou R."/>
            <person name="Klaenhammer T.R."/>
            <person name="Caufield P.W."/>
            <person name="Cui Y."/>
            <person name="Zhang H."/>
            <person name="O'Toole P.W."/>
        </authorList>
    </citation>
    <scope>NUCLEOTIDE SEQUENCE [LARGE SCALE GENOMIC DNA]</scope>
    <source>
        <strain evidence="6 7">DSM 16381</strain>
    </source>
</reference>
<dbReference type="PANTHER" id="PTHR30055:SF234">
    <property type="entry name" value="HTH-TYPE TRANSCRIPTIONAL REGULATOR BETI"/>
    <property type="match status" value="1"/>
</dbReference>
<dbReference type="AlphaFoldDB" id="A0A0R1UVC1"/>
<dbReference type="SUPFAM" id="SSF46689">
    <property type="entry name" value="Homeodomain-like"/>
    <property type="match status" value="1"/>
</dbReference>
<evidence type="ECO:0000313" key="6">
    <source>
        <dbReference type="EMBL" id="KRL95594.1"/>
    </source>
</evidence>
<dbReference type="EMBL" id="AZFS01000046">
    <property type="protein sequence ID" value="KRL95594.1"/>
    <property type="molecule type" value="Genomic_DNA"/>
</dbReference>
<evidence type="ECO:0000256" key="2">
    <source>
        <dbReference type="ARBA" id="ARBA00023125"/>
    </source>
</evidence>
<comment type="caution">
    <text evidence="6">The sequence shown here is derived from an EMBL/GenBank/DDBJ whole genome shotgun (WGS) entry which is preliminary data.</text>
</comment>
<evidence type="ECO:0000313" key="7">
    <source>
        <dbReference type="Proteomes" id="UP000051580"/>
    </source>
</evidence>
<evidence type="ECO:0000256" key="1">
    <source>
        <dbReference type="ARBA" id="ARBA00023015"/>
    </source>
</evidence>
<dbReference type="PROSITE" id="PS50977">
    <property type="entry name" value="HTH_TETR_2"/>
    <property type="match status" value="1"/>
</dbReference>
<evidence type="ECO:0000256" key="3">
    <source>
        <dbReference type="ARBA" id="ARBA00023163"/>
    </source>
</evidence>
<keyword evidence="3" id="KW-0804">Transcription</keyword>
<dbReference type="GO" id="GO:0000976">
    <property type="term" value="F:transcription cis-regulatory region binding"/>
    <property type="evidence" value="ECO:0007669"/>
    <property type="project" value="TreeGrafter"/>
</dbReference>